<feature type="transmembrane region" description="Helical" evidence="5">
    <location>
        <begin position="137"/>
        <end position="154"/>
    </location>
</feature>
<dbReference type="PANTHER" id="PTHR37422">
    <property type="entry name" value="TEICHURONIC ACID BIOSYNTHESIS PROTEIN TUAE"/>
    <property type="match status" value="1"/>
</dbReference>
<dbReference type="Proteomes" id="UP000502706">
    <property type="component" value="Chromosome"/>
</dbReference>
<evidence type="ECO:0000256" key="5">
    <source>
        <dbReference type="SAM" id="Phobius"/>
    </source>
</evidence>
<proteinExistence type="predicted"/>
<comment type="subcellular location">
    <subcellularLocation>
        <location evidence="1">Membrane</location>
        <topology evidence="1">Multi-pass membrane protein</topology>
    </subcellularLocation>
</comment>
<evidence type="ECO:0000256" key="4">
    <source>
        <dbReference type="ARBA" id="ARBA00023136"/>
    </source>
</evidence>
<dbReference type="InterPro" id="IPR051533">
    <property type="entry name" value="WaaL-like"/>
</dbReference>
<keyword evidence="8" id="KW-1185">Reference proteome</keyword>
<name>A0A6G8Q1B2_9ACTN</name>
<evidence type="ECO:0000256" key="2">
    <source>
        <dbReference type="ARBA" id="ARBA00022692"/>
    </source>
</evidence>
<accession>A0A6G8Q1B2</accession>
<feature type="transmembrane region" description="Helical" evidence="5">
    <location>
        <begin position="323"/>
        <end position="345"/>
    </location>
</feature>
<feature type="transmembrane region" description="Helical" evidence="5">
    <location>
        <begin position="114"/>
        <end position="130"/>
    </location>
</feature>
<feature type="transmembrane region" description="Helical" evidence="5">
    <location>
        <begin position="204"/>
        <end position="222"/>
    </location>
</feature>
<feature type="transmembrane region" description="Helical" evidence="5">
    <location>
        <begin position="81"/>
        <end position="102"/>
    </location>
</feature>
<dbReference type="InterPro" id="IPR007016">
    <property type="entry name" value="O-antigen_ligase-rel_domated"/>
</dbReference>
<feature type="transmembrane region" description="Helical" evidence="5">
    <location>
        <begin position="21"/>
        <end position="40"/>
    </location>
</feature>
<evidence type="ECO:0000313" key="7">
    <source>
        <dbReference type="EMBL" id="QIN80253.1"/>
    </source>
</evidence>
<feature type="transmembrane region" description="Helical" evidence="5">
    <location>
        <begin position="178"/>
        <end position="197"/>
    </location>
</feature>
<evidence type="ECO:0000313" key="8">
    <source>
        <dbReference type="Proteomes" id="UP000502706"/>
    </source>
</evidence>
<dbReference type="GO" id="GO:0016020">
    <property type="term" value="C:membrane"/>
    <property type="evidence" value="ECO:0007669"/>
    <property type="project" value="UniProtKB-SubCell"/>
</dbReference>
<feature type="transmembrane region" description="Helical" evidence="5">
    <location>
        <begin position="250"/>
        <end position="268"/>
    </location>
</feature>
<dbReference type="EMBL" id="CP045121">
    <property type="protein sequence ID" value="QIN80253.1"/>
    <property type="molecule type" value="Genomic_DNA"/>
</dbReference>
<feature type="transmembrane region" description="Helical" evidence="5">
    <location>
        <begin position="52"/>
        <end position="74"/>
    </location>
</feature>
<dbReference type="PANTHER" id="PTHR37422:SF23">
    <property type="entry name" value="TEICHURONIC ACID BIOSYNTHESIS PROTEIN TUAE"/>
    <property type="match status" value="1"/>
</dbReference>
<feature type="domain" description="O-antigen ligase-related" evidence="6">
    <location>
        <begin position="298"/>
        <end position="440"/>
    </location>
</feature>
<protein>
    <recommendedName>
        <fullName evidence="6">O-antigen ligase-related domain-containing protein</fullName>
    </recommendedName>
</protein>
<organism evidence="7 8">
    <name type="scientific">Rubrobacter marinus</name>
    <dbReference type="NCBI Taxonomy" id="2653852"/>
    <lineage>
        <taxon>Bacteria</taxon>
        <taxon>Bacillati</taxon>
        <taxon>Actinomycetota</taxon>
        <taxon>Rubrobacteria</taxon>
        <taxon>Rubrobacterales</taxon>
        <taxon>Rubrobacteraceae</taxon>
        <taxon>Rubrobacter</taxon>
    </lineage>
</organism>
<dbReference type="RefSeq" id="WP_166397925.1">
    <property type="nucleotide sequence ID" value="NZ_CP045121.1"/>
</dbReference>
<feature type="transmembrane region" description="Helical" evidence="5">
    <location>
        <begin position="433"/>
        <end position="452"/>
    </location>
</feature>
<feature type="transmembrane region" description="Helical" evidence="5">
    <location>
        <begin position="228"/>
        <end position="243"/>
    </location>
</feature>
<reference evidence="7 8" key="1">
    <citation type="submission" date="2019-10" db="EMBL/GenBank/DDBJ databases">
        <title>Rubrobacter sp nov SCSIO 52915 isolated from a deep-sea sediment in the South China Sea.</title>
        <authorList>
            <person name="Chen R.W."/>
        </authorList>
    </citation>
    <scope>NUCLEOTIDE SEQUENCE [LARGE SCALE GENOMIC DNA]</scope>
    <source>
        <strain evidence="7 8">SCSIO 52915</strain>
    </source>
</reference>
<dbReference type="AlphaFoldDB" id="A0A6G8Q1B2"/>
<evidence type="ECO:0000256" key="3">
    <source>
        <dbReference type="ARBA" id="ARBA00022989"/>
    </source>
</evidence>
<evidence type="ECO:0000259" key="6">
    <source>
        <dbReference type="Pfam" id="PF04932"/>
    </source>
</evidence>
<dbReference type="Pfam" id="PF04932">
    <property type="entry name" value="Wzy_C"/>
    <property type="match status" value="1"/>
</dbReference>
<dbReference type="KEGG" id="rmar:GBA65_18965"/>
<feature type="transmembrane region" description="Helical" evidence="5">
    <location>
        <begin position="488"/>
        <end position="507"/>
    </location>
</feature>
<gene>
    <name evidence="7" type="ORF">GBA65_18965</name>
</gene>
<keyword evidence="4 5" id="KW-0472">Membrane</keyword>
<feature type="transmembrane region" description="Helical" evidence="5">
    <location>
        <begin position="288"/>
        <end position="311"/>
    </location>
</feature>
<keyword evidence="3 5" id="KW-1133">Transmembrane helix</keyword>
<keyword evidence="2 5" id="KW-0812">Transmembrane</keyword>
<sequence length="532" mass="57550">MTDNGIEGRPREGKNGRPGRRLVAFKAFVLGAIVALTAYGMLNRGLFGEERWIPVAGVILVLAFFTLFISNFYADVPRIGWVLVGLMAVLVFVKGLSLIWTISPPETVEELLRSSMYLATFAMALAALSSRRLVPPFMDGLFLISAAVGGYGLLQKTDPVQFPPRTVDAVRIGSTIEYPNTVAVVLGMGIVLGLARMTQLRGPIVRGLYSVGLMVCSLALYFTLSRGGLMAVGVGMLVLFALSGNRLQTFANLLLFSVPLLWVVQQAQGLERLFEVGIPAQERLADGAALRIDVVIAAVAAFFFQAVYATLKENYELLPGTRRALGAAAVAIVVVGVGVVGYTVVSQQLQKGGIAGTFATGIEETERANDRLTSLSSNSRSKYWSVAWEEWKQHPLTGTGAGTFHYTWLENRPGFSGVRQVHNVYLEQGTETGVVAFAALVGFAGVLGLYAARGTWRATGDRRLLLSGLTAAAAVYLVHSVLEWHWYVPPSTLFFFALAAVALKYAADAKRWEDSGPEVRNRRAEGVGEKLH</sequence>
<evidence type="ECO:0000256" key="1">
    <source>
        <dbReference type="ARBA" id="ARBA00004141"/>
    </source>
</evidence>
<feature type="transmembrane region" description="Helical" evidence="5">
    <location>
        <begin position="464"/>
        <end position="482"/>
    </location>
</feature>